<dbReference type="Pfam" id="PF22725">
    <property type="entry name" value="GFO_IDH_MocA_C3"/>
    <property type="match status" value="1"/>
</dbReference>
<dbReference type="PANTHER" id="PTHR43818">
    <property type="entry name" value="BCDNA.GH03377"/>
    <property type="match status" value="1"/>
</dbReference>
<proteinExistence type="predicted"/>
<name>A0A117M176_9BACT</name>
<accession>A0A117M176</accession>
<dbReference type="Proteomes" id="UP000053860">
    <property type="component" value="Unassembled WGS sequence"/>
</dbReference>
<evidence type="ECO:0000313" key="5">
    <source>
        <dbReference type="Proteomes" id="UP000053860"/>
    </source>
</evidence>
<dbReference type="Gene3D" id="3.30.360.10">
    <property type="entry name" value="Dihydrodipicolinate Reductase, domain 2"/>
    <property type="match status" value="1"/>
</dbReference>
<dbReference type="AlphaFoldDB" id="A0A117M176"/>
<dbReference type="GO" id="GO:0016491">
    <property type="term" value="F:oxidoreductase activity"/>
    <property type="evidence" value="ECO:0007669"/>
    <property type="project" value="UniProtKB-KW"/>
</dbReference>
<dbReference type="InterPro" id="IPR055170">
    <property type="entry name" value="GFO_IDH_MocA-like_dom"/>
</dbReference>
<reference evidence="5" key="1">
    <citation type="journal article" date="2015" name="MBio">
        <title>Genome-Resolved Metagenomic Analysis Reveals Roles for Candidate Phyla and Other Microbial Community Members in Biogeochemical Transformations in Oil Reservoirs.</title>
        <authorList>
            <person name="Hu P."/>
            <person name="Tom L."/>
            <person name="Singh A."/>
            <person name="Thomas B.C."/>
            <person name="Baker B.J."/>
            <person name="Piceno Y.M."/>
            <person name="Andersen G.L."/>
            <person name="Banfield J.F."/>
        </authorList>
    </citation>
    <scope>NUCLEOTIDE SEQUENCE [LARGE SCALE GENOMIC DNA]</scope>
</reference>
<protein>
    <submittedName>
        <fullName evidence="4">Oxidoreductase domain-containing protein</fullName>
    </submittedName>
</protein>
<dbReference type="EMBL" id="LGGN01000006">
    <property type="protein sequence ID" value="KUK78742.1"/>
    <property type="molecule type" value="Genomic_DNA"/>
</dbReference>
<dbReference type="Pfam" id="PF01408">
    <property type="entry name" value="GFO_IDH_MocA"/>
    <property type="match status" value="1"/>
</dbReference>
<gene>
    <name evidence="4" type="ORF">XD92_0081</name>
</gene>
<dbReference type="SUPFAM" id="SSF55347">
    <property type="entry name" value="Glyceraldehyde-3-phosphate dehydrogenase-like, C-terminal domain"/>
    <property type="match status" value="1"/>
</dbReference>
<evidence type="ECO:0000256" key="1">
    <source>
        <dbReference type="ARBA" id="ARBA00023002"/>
    </source>
</evidence>
<evidence type="ECO:0000259" key="3">
    <source>
        <dbReference type="Pfam" id="PF22725"/>
    </source>
</evidence>
<feature type="domain" description="Gfo/Idh/MocA-like oxidoreductase N-terminal" evidence="2">
    <location>
        <begin position="2"/>
        <end position="122"/>
    </location>
</feature>
<organism evidence="4 5">
    <name type="scientific">Proteiniphilum acetatigenes</name>
    <dbReference type="NCBI Taxonomy" id="294710"/>
    <lineage>
        <taxon>Bacteria</taxon>
        <taxon>Pseudomonadati</taxon>
        <taxon>Bacteroidota</taxon>
        <taxon>Bacteroidia</taxon>
        <taxon>Bacteroidales</taxon>
        <taxon>Dysgonomonadaceae</taxon>
        <taxon>Proteiniphilum</taxon>
    </lineage>
</organism>
<dbReference type="Gene3D" id="3.40.50.720">
    <property type="entry name" value="NAD(P)-binding Rossmann-like Domain"/>
    <property type="match status" value="1"/>
</dbReference>
<comment type="caution">
    <text evidence="4">The sequence shown here is derived from an EMBL/GenBank/DDBJ whole genome shotgun (WGS) entry which is preliminary data.</text>
</comment>
<dbReference type="PANTHER" id="PTHR43818:SF11">
    <property type="entry name" value="BCDNA.GH03377"/>
    <property type="match status" value="1"/>
</dbReference>
<dbReference type="SUPFAM" id="SSF51735">
    <property type="entry name" value="NAD(P)-binding Rossmann-fold domains"/>
    <property type="match status" value="1"/>
</dbReference>
<feature type="domain" description="GFO/IDH/MocA-like oxidoreductase" evidence="3">
    <location>
        <begin position="130"/>
        <end position="256"/>
    </location>
</feature>
<dbReference type="GO" id="GO:0000166">
    <property type="term" value="F:nucleotide binding"/>
    <property type="evidence" value="ECO:0007669"/>
    <property type="project" value="InterPro"/>
</dbReference>
<dbReference type="InterPro" id="IPR050463">
    <property type="entry name" value="Gfo/Idh/MocA_oxidrdct_glycsds"/>
</dbReference>
<keyword evidence="1" id="KW-0560">Oxidoreductase</keyword>
<sequence>MVNWGFIGCGAVTEKKSGPAFQKAAGSEVVAVMRRDGVKAKEYAARHGIGAWYDNAEALIHDPQVNAVYVATPPGSHAEYAIAAMRAGKPVYVEKPMATTWEECLEMNRVSQETGMPLFVAYYRRTLPYFLRVKQLISEGTLGELSTVEIRFAKPPHQDDYDREHLPWRVMKEIAGAGYFYDLASHQLDLLDFLLGEISSATGVTANVGGLYEVEDSVTAAFRFHSGVPGSGNWSFVAPPHGATDQIVFTGTRGKLTCSTFMFTPIRLETSEGLKEYIEEHPENIQYYLIESIVNYLNGKGAFPVSSGITAARTNRVMEDIVISG</sequence>
<dbReference type="PATRIC" id="fig|294710.3.peg.1578"/>
<evidence type="ECO:0000313" key="4">
    <source>
        <dbReference type="EMBL" id="KUK78742.1"/>
    </source>
</evidence>
<evidence type="ECO:0000259" key="2">
    <source>
        <dbReference type="Pfam" id="PF01408"/>
    </source>
</evidence>
<dbReference type="InterPro" id="IPR000683">
    <property type="entry name" value="Gfo/Idh/MocA-like_OxRdtase_N"/>
</dbReference>
<dbReference type="InterPro" id="IPR036291">
    <property type="entry name" value="NAD(P)-bd_dom_sf"/>
</dbReference>